<dbReference type="AlphaFoldDB" id="G2YFL7"/>
<sequence>MVKRTSQQKHKKLASMFFDRWHIMLHKYAYEDKPFNATVQDWP</sequence>
<protein>
    <submittedName>
        <fullName evidence="1">Uncharacterized protein</fullName>
    </submittedName>
</protein>
<accession>G2YFL7</accession>
<reference evidence="2" key="1">
    <citation type="journal article" date="2011" name="PLoS Genet.">
        <title>Genomic analysis of the necrotrophic fungal pathogens Sclerotinia sclerotiorum and Botrytis cinerea.</title>
        <authorList>
            <person name="Amselem J."/>
            <person name="Cuomo C.A."/>
            <person name="van Kan J.A."/>
            <person name="Viaud M."/>
            <person name="Benito E.P."/>
            <person name="Couloux A."/>
            <person name="Coutinho P.M."/>
            <person name="de Vries R.P."/>
            <person name="Dyer P.S."/>
            <person name="Fillinger S."/>
            <person name="Fournier E."/>
            <person name="Gout L."/>
            <person name="Hahn M."/>
            <person name="Kohn L."/>
            <person name="Lapalu N."/>
            <person name="Plummer K.M."/>
            <person name="Pradier J.M."/>
            <person name="Quevillon E."/>
            <person name="Sharon A."/>
            <person name="Simon A."/>
            <person name="ten Have A."/>
            <person name="Tudzynski B."/>
            <person name="Tudzynski P."/>
            <person name="Wincker P."/>
            <person name="Andrew M."/>
            <person name="Anthouard V."/>
            <person name="Beever R.E."/>
            <person name="Beffa R."/>
            <person name="Benoit I."/>
            <person name="Bouzid O."/>
            <person name="Brault B."/>
            <person name="Chen Z."/>
            <person name="Choquer M."/>
            <person name="Collemare J."/>
            <person name="Cotton P."/>
            <person name="Danchin E.G."/>
            <person name="Da Silva C."/>
            <person name="Gautier A."/>
            <person name="Giraud C."/>
            <person name="Giraud T."/>
            <person name="Gonzalez C."/>
            <person name="Grossetete S."/>
            <person name="Guldener U."/>
            <person name="Henrissat B."/>
            <person name="Howlett B.J."/>
            <person name="Kodira C."/>
            <person name="Kretschmer M."/>
            <person name="Lappartient A."/>
            <person name="Leroch M."/>
            <person name="Levis C."/>
            <person name="Mauceli E."/>
            <person name="Neuveglise C."/>
            <person name="Oeser B."/>
            <person name="Pearson M."/>
            <person name="Poulain J."/>
            <person name="Poussereau N."/>
            <person name="Quesneville H."/>
            <person name="Rascle C."/>
            <person name="Schumacher J."/>
            <person name="Segurens B."/>
            <person name="Sexton A."/>
            <person name="Silva E."/>
            <person name="Sirven C."/>
            <person name="Soanes D.M."/>
            <person name="Talbot N.J."/>
            <person name="Templeton M."/>
            <person name="Yandava C."/>
            <person name="Yarden O."/>
            <person name="Zeng Q."/>
            <person name="Rollins J.A."/>
            <person name="Lebrun M.H."/>
            <person name="Dickman M."/>
        </authorList>
    </citation>
    <scope>NUCLEOTIDE SEQUENCE [LARGE SCALE GENOMIC DNA]</scope>
    <source>
        <strain evidence="2">T4</strain>
    </source>
</reference>
<evidence type="ECO:0000313" key="1">
    <source>
        <dbReference type="EMBL" id="CCD50565.1"/>
    </source>
</evidence>
<dbReference type="HOGENOM" id="CLU_3242056_0_0_1"/>
<dbReference type="Proteomes" id="UP000008177">
    <property type="component" value="Unplaced contigs"/>
</dbReference>
<organism evidence="1 2">
    <name type="scientific">Botryotinia fuckeliana (strain T4)</name>
    <name type="common">Noble rot fungus</name>
    <name type="synonym">Botrytis cinerea</name>
    <dbReference type="NCBI Taxonomy" id="999810"/>
    <lineage>
        <taxon>Eukaryota</taxon>
        <taxon>Fungi</taxon>
        <taxon>Dikarya</taxon>
        <taxon>Ascomycota</taxon>
        <taxon>Pezizomycotina</taxon>
        <taxon>Leotiomycetes</taxon>
        <taxon>Helotiales</taxon>
        <taxon>Sclerotiniaceae</taxon>
        <taxon>Botrytis</taxon>
    </lineage>
</organism>
<name>G2YFL7_BOTF4</name>
<evidence type="ECO:0000313" key="2">
    <source>
        <dbReference type="Proteomes" id="UP000008177"/>
    </source>
</evidence>
<dbReference type="EMBL" id="FQ790326">
    <property type="protein sequence ID" value="CCD50565.1"/>
    <property type="molecule type" value="Genomic_DNA"/>
</dbReference>
<proteinExistence type="predicted"/>
<dbReference type="InParanoid" id="G2YFL7"/>
<gene>
    <name evidence="1" type="ORF">BofuT4_uP089640.1</name>
</gene>